<evidence type="ECO:0000256" key="7">
    <source>
        <dbReference type="SAM" id="SignalP"/>
    </source>
</evidence>
<dbReference type="OrthoDB" id="407355at2759"/>
<keyword evidence="3 7" id="KW-0732">Signal</keyword>
<feature type="signal peptide" evidence="7">
    <location>
        <begin position="1"/>
        <end position="19"/>
    </location>
</feature>
<dbReference type="PANTHER" id="PTHR46471">
    <property type="entry name" value="CHITIN DEACETYLASE"/>
    <property type="match status" value="1"/>
</dbReference>
<dbReference type="InterPro" id="IPR002509">
    <property type="entry name" value="NODB_dom"/>
</dbReference>
<evidence type="ECO:0000256" key="6">
    <source>
        <dbReference type="ARBA" id="ARBA00023285"/>
    </source>
</evidence>
<dbReference type="AlphaFoldDB" id="A0A9P6IFQ6"/>
<evidence type="ECO:0000256" key="2">
    <source>
        <dbReference type="ARBA" id="ARBA00022723"/>
    </source>
</evidence>
<comment type="cofactor">
    <cofactor evidence="1">
        <name>Co(2+)</name>
        <dbReference type="ChEBI" id="CHEBI:48828"/>
    </cofactor>
</comment>
<dbReference type="PROSITE" id="PS51677">
    <property type="entry name" value="NODB"/>
    <property type="match status" value="1"/>
</dbReference>
<keyword evidence="4" id="KW-0378">Hydrolase</keyword>
<evidence type="ECO:0000256" key="3">
    <source>
        <dbReference type="ARBA" id="ARBA00022729"/>
    </source>
</evidence>
<dbReference type="CDD" id="cd10951">
    <property type="entry name" value="CE4_ClCDA_like"/>
    <property type="match status" value="1"/>
</dbReference>
<evidence type="ECO:0000313" key="9">
    <source>
        <dbReference type="EMBL" id="KAF9877870.1"/>
    </source>
</evidence>
<evidence type="ECO:0000259" key="8">
    <source>
        <dbReference type="PROSITE" id="PS51677"/>
    </source>
</evidence>
<dbReference type="PANTHER" id="PTHR46471:SF2">
    <property type="entry name" value="CHITIN DEACETYLASE-RELATED"/>
    <property type="match status" value="1"/>
</dbReference>
<proteinExistence type="predicted"/>
<reference evidence="9" key="1">
    <citation type="submission" date="2020-03" db="EMBL/GenBank/DDBJ databases">
        <authorList>
            <person name="He L."/>
        </authorList>
    </citation>
    <scope>NUCLEOTIDE SEQUENCE</scope>
    <source>
        <strain evidence="9">CkLH20</strain>
    </source>
</reference>
<dbReference type="GO" id="GO:0005975">
    <property type="term" value="P:carbohydrate metabolic process"/>
    <property type="evidence" value="ECO:0007669"/>
    <property type="project" value="InterPro"/>
</dbReference>
<dbReference type="SUPFAM" id="SSF88713">
    <property type="entry name" value="Glycoside hydrolase/deacetylase"/>
    <property type="match status" value="1"/>
</dbReference>
<dbReference type="EMBL" id="JAATWM020000012">
    <property type="protein sequence ID" value="KAF9877870.1"/>
    <property type="molecule type" value="Genomic_DNA"/>
</dbReference>
<evidence type="ECO:0000256" key="4">
    <source>
        <dbReference type="ARBA" id="ARBA00022801"/>
    </source>
</evidence>
<name>A0A9P6IFQ6_9PEZI</name>
<keyword evidence="5" id="KW-0119">Carbohydrate metabolism</keyword>
<protein>
    <submittedName>
        <fullName evidence="9">Polysaccharide deacetylase</fullName>
    </submittedName>
</protein>
<gene>
    <name evidence="9" type="ORF">CkaCkLH20_04446</name>
</gene>
<feature type="domain" description="NodB homology" evidence="8">
    <location>
        <begin position="40"/>
        <end position="225"/>
    </location>
</feature>
<dbReference type="GO" id="GO:0016810">
    <property type="term" value="F:hydrolase activity, acting on carbon-nitrogen (but not peptide) bonds"/>
    <property type="evidence" value="ECO:0007669"/>
    <property type="project" value="InterPro"/>
</dbReference>
<dbReference type="Pfam" id="PF01522">
    <property type="entry name" value="Polysacc_deac_1"/>
    <property type="match status" value="1"/>
</dbReference>
<sequence>MHYSTILGAAAALAGVASASPLNRRVNFVGQKVMQCTQPGLVALTYDDGPFAYTSQLLDLLAANNAKATFFVNANNWGSIYDYADVITRMHSEGHHVGSHTGTHPDLQTLSTADRQAQMKQVEDATQSIAGFKPRYMRAPFLSCEQDCLADLGALNYVIVDTSLDTKDYEHTQDIDFSVNKFESELGDPSVNSYIVLAHDVHQTTVNPLTQKMLDALRGKGFRAVTVGECLGEPQAAWYQ</sequence>
<dbReference type="GeneID" id="62160239"/>
<dbReference type="GO" id="GO:0046872">
    <property type="term" value="F:metal ion binding"/>
    <property type="evidence" value="ECO:0007669"/>
    <property type="project" value="UniProtKB-KW"/>
</dbReference>
<comment type="caution">
    <text evidence="9">The sequence shown here is derived from an EMBL/GenBank/DDBJ whole genome shotgun (WGS) entry which is preliminary data.</text>
</comment>
<dbReference type="Proteomes" id="UP000781932">
    <property type="component" value="Unassembled WGS sequence"/>
</dbReference>
<evidence type="ECO:0000256" key="1">
    <source>
        <dbReference type="ARBA" id="ARBA00001941"/>
    </source>
</evidence>
<dbReference type="InterPro" id="IPR011330">
    <property type="entry name" value="Glyco_hydro/deAcase_b/a-brl"/>
</dbReference>
<keyword evidence="6" id="KW-0170">Cobalt</keyword>
<accession>A0A9P6IFQ6</accession>
<keyword evidence="2" id="KW-0479">Metal-binding</keyword>
<dbReference type="Gene3D" id="3.20.20.370">
    <property type="entry name" value="Glycoside hydrolase/deacetylase"/>
    <property type="match status" value="1"/>
</dbReference>
<reference evidence="9" key="2">
    <citation type="submission" date="2020-11" db="EMBL/GenBank/DDBJ databases">
        <title>Whole genome sequencing of Colletotrichum sp.</title>
        <authorList>
            <person name="Li H."/>
        </authorList>
    </citation>
    <scope>NUCLEOTIDE SEQUENCE</scope>
    <source>
        <strain evidence="9">CkLH20</strain>
    </source>
</reference>
<evidence type="ECO:0000313" key="10">
    <source>
        <dbReference type="Proteomes" id="UP000781932"/>
    </source>
</evidence>
<evidence type="ECO:0000256" key="5">
    <source>
        <dbReference type="ARBA" id="ARBA00023277"/>
    </source>
</evidence>
<feature type="chain" id="PRO_5040493414" evidence="7">
    <location>
        <begin position="20"/>
        <end position="240"/>
    </location>
</feature>
<organism evidence="9 10">
    <name type="scientific">Colletotrichum karsti</name>
    <dbReference type="NCBI Taxonomy" id="1095194"/>
    <lineage>
        <taxon>Eukaryota</taxon>
        <taxon>Fungi</taxon>
        <taxon>Dikarya</taxon>
        <taxon>Ascomycota</taxon>
        <taxon>Pezizomycotina</taxon>
        <taxon>Sordariomycetes</taxon>
        <taxon>Hypocreomycetidae</taxon>
        <taxon>Glomerellales</taxon>
        <taxon>Glomerellaceae</taxon>
        <taxon>Colletotrichum</taxon>
        <taxon>Colletotrichum boninense species complex</taxon>
    </lineage>
</organism>
<keyword evidence="10" id="KW-1185">Reference proteome</keyword>
<dbReference type="RefSeq" id="XP_038747331.1">
    <property type="nucleotide sequence ID" value="XM_038887165.1"/>
</dbReference>